<feature type="domain" description="Copper amine oxidase-like N-terminal" evidence="4">
    <location>
        <begin position="31"/>
        <end position="78"/>
    </location>
</feature>
<accession>A0AAP9J190</accession>
<feature type="chain" id="PRO_5042824069" evidence="3">
    <location>
        <begin position="30"/>
        <end position="251"/>
    </location>
</feature>
<sequence>MRRDDMKNRWFIGLAFVMLLAAFATGALAAGSYKLIVDGKKIDADIRDINGTVYVPLRTVSEALGAAVRYDKTSQTITLHSSPRAAPAAQDAADESRKGSRQHPASLGETVAFAAGNGADATATGSITIEEIVRGKEAWDQIYATNRFNKAPRKGYEYILAKVTVSIDSHANPDAAVDVNAFDFTLVSSAGADYPAVAVVTPDPPLRTKIYVGGTYTGWAAFQVRHDDAEPLIANGRKHDGTSGLWFKTVP</sequence>
<feature type="region of interest" description="Disordered" evidence="2">
    <location>
        <begin position="78"/>
        <end position="103"/>
    </location>
</feature>
<dbReference type="EMBL" id="CP041405">
    <property type="protein sequence ID" value="QDM44257.1"/>
    <property type="molecule type" value="Genomic_DNA"/>
</dbReference>
<evidence type="ECO:0000256" key="3">
    <source>
        <dbReference type="SAM" id="SignalP"/>
    </source>
</evidence>
<evidence type="ECO:0000313" key="5">
    <source>
        <dbReference type="EMBL" id="QDM44257.1"/>
    </source>
</evidence>
<organism evidence="5 6">
    <name type="scientific">Paenibacillus thiaminolyticus</name>
    <name type="common">Bacillus thiaminolyticus</name>
    <dbReference type="NCBI Taxonomy" id="49283"/>
    <lineage>
        <taxon>Bacteria</taxon>
        <taxon>Bacillati</taxon>
        <taxon>Bacillota</taxon>
        <taxon>Bacilli</taxon>
        <taxon>Bacillales</taxon>
        <taxon>Paenibacillaceae</taxon>
        <taxon>Paenibacillus</taxon>
    </lineage>
</organism>
<protein>
    <submittedName>
        <fullName evidence="5">Copper amine oxidase N-terminal domain-containing protein</fullName>
    </submittedName>
</protein>
<dbReference type="InterPro" id="IPR012854">
    <property type="entry name" value="Cu_amine_oxidase-like_N"/>
</dbReference>
<feature type="signal peptide" evidence="3">
    <location>
        <begin position="1"/>
        <end position="29"/>
    </location>
</feature>
<dbReference type="InterPro" id="IPR036582">
    <property type="entry name" value="Mao_N_sf"/>
</dbReference>
<dbReference type="Gene3D" id="2.60.40.1240">
    <property type="match status" value="1"/>
</dbReference>
<dbReference type="Proteomes" id="UP000315377">
    <property type="component" value="Chromosome"/>
</dbReference>
<evidence type="ECO:0000313" key="6">
    <source>
        <dbReference type="Proteomes" id="UP000315377"/>
    </source>
</evidence>
<evidence type="ECO:0000256" key="1">
    <source>
        <dbReference type="ARBA" id="ARBA00022729"/>
    </source>
</evidence>
<keyword evidence="1 3" id="KW-0732">Signal</keyword>
<dbReference type="Gene3D" id="3.30.457.10">
    <property type="entry name" value="Copper amine oxidase-like, N-terminal domain"/>
    <property type="match status" value="1"/>
</dbReference>
<proteinExistence type="predicted"/>
<evidence type="ECO:0000256" key="2">
    <source>
        <dbReference type="SAM" id="MobiDB-lite"/>
    </source>
</evidence>
<dbReference type="InterPro" id="IPR029050">
    <property type="entry name" value="Immunoprotect_excell_Ig-like"/>
</dbReference>
<name>A0AAP9J190_PANTH</name>
<dbReference type="AlphaFoldDB" id="A0AAP9J190"/>
<reference evidence="5 6" key="1">
    <citation type="submission" date="2019-07" db="EMBL/GenBank/DDBJ databases">
        <title>Paenibacillus thiaminolyticus NRRL B-4156.</title>
        <authorList>
            <person name="Hehnly C."/>
            <person name="Zhang L."/>
        </authorList>
    </citation>
    <scope>NUCLEOTIDE SEQUENCE [LARGE SCALE GENOMIC DNA]</scope>
    <source>
        <strain evidence="5 6">NRRL B-4156</strain>
    </source>
</reference>
<dbReference type="SUPFAM" id="SSF55383">
    <property type="entry name" value="Copper amine oxidase, domain N"/>
    <property type="match status" value="1"/>
</dbReference>
<dbReference type="Pfam" id="PF07833">
    <property type="entry name" value="Cu_amine_oxidN1"/>
    <property type="match status" value="1"/>
</dbReference>
<evidence type="ECO:0000259" key="4">
    <source>
        <dbReference type="Pfam" id="PF07833"/>
    </source>
</evidence>
<gene>
    <name evidence="5" type="ORF">FLT43_12745</name>
</gene>